<dbReference type="GO" id="GO:0000156">
    <property type="term" value="F:phosphorelay response regulator activity"/>
    <property type="evidence" value="ECO:0007669"/>
    <property type="project" value="InterPro"/>
</dbReference>
<feature type="active site" evidence="4">
    <location>
        <position position="47"/>
    </location>
</feature>
<reference evidence="6" key="1">
    <citation type="submission" date="2020-12" db="EMBL/GenBank/DDBJ databases">
        <title>Prauserella sp. ASG 168, a novel actinomycete isolated from cave rock.</title>
        <authorList>
            <person name="Suriyachadkun C."/>
        </authorList>
    </citation>
    <scope>NUCLEOTIDE SEQUENCE</scope>
    <source>
        <strain evidence="6">ASG 168</strain>
    </source>
</reference>
<dbReference type="PIRSF" id="PIRSF036461">
    <property type="entry name" value="Chmtx_methlestr"/>
    <property type="match status" value="1"/>
</dbReference>
<dbReference type="InterPro" id="IPR011247">
    <property type="entry name" value="Chemotax_prot-Glu_Me-esterase"/>
</dbReference>
<keyword evidence="4" id="KW-0145">Chemotaxis</keyword>
<dbReference type="Gene3D" id="3.40.50.180">
    <property type="entry name" value="Methylesterase CheB, C-terminal domain"/>
    <property type="match status" value="1"/>
</dbReference>
<name>A0A934QMR6_9PSEU</name>
<protein>
    <recommendedName>
        <fullName evidence="2">protein-glutamate methylesterase</fullName>
        <ecNumber evidence="2">3.1.1.61</ecNumber>
    </recommendedName>
</protein>
<comment type="catalytic activity">
    <reaction evidence="3">
        <text>[protein]-L-glutamate 5-O-methyl ester + H2O = L-glutamyl-[protein] + methanol + H(+)</text>
        <dbReference type="Rhea" id="RHEA:23236"/>
        <dbReference type="Rhea" id="RHEA-COMP:10208"/>
        <dbReference type="Rhea" id="RHEA-COMP:10311"/>
        <dbReference type="ChEBI" id="CHEBI:15377"/>
        <dbReference type="ChEBI" id="CHEBI:15378"/>
        <dbReference type="ChEBI" id="CHEBI:17790"/>
        <dbReference type="ChEBI" id="CHEBI:29973"/>
        <dbReference type="ChEBI" id="CHEBI:82795"/>
        <dbReference type="EC" id="3.1.1.61"/>
    </reaction>
</comment>
<dbReference type="InterPro" id="IPR000673">
    <property type="entry name" value="Sig_transdc_resp-reg_Me-estase"/>
</dbReference>
<dbReference type="GO" id="GO:0005737">
    <property type="term" value="C:cytoplasm"/>
    <property type="evidence" value="ECO:0007669"/>
    <property type="project" value="InterPro"/>
</dbReference>
<evidence type="ECO:0000256" key="2">
    <source>
        <dbReference type="ARBA" id="ARBA00039140"/>
    </source>
</evidence>
<dbReference type="SUPFAM" id="SSF52738">
    <property type="entry name" value="Methylesterase CheB, C-terminal domain"/>
    <property type="match status" value="1"/>
</dbReference>
<evidence type="ECO:0000259" key="5">
    <source>
        <dbReference type="PROSITE" id="PS50122"/>
    </source>
</evidence>
<evidence type="ECO:0000256" key="3">
    <source>
        <dbReference type="ARBA" id="ARBA00048267"/>
    </source>
</evidence>
<dbReference type="GO" id="GO:0008984">
    <property type="term" value="F:protein-glutamate methylesterase activity"/>
    <property type="evidence" value="ECO:0007669"/>
    <property type="project" value="UniProtKB-EC"/>
</dbReference>
<dbReference type="EMBL" id="JAENJH010000001">
    <property type="protein sequence ID" value="MBK1782985.1"/>
    <property type="molecule type" value="Genomic_DNA"/>
</dbReference>
<evidence type="ECO:0000256" key="4">
    <source>
        <dbReference type="PROSITE-ProRule" id="PRU00050"/>
    </source>
</evidence>
<evidence type="ECO:0000256" key="1">
    <source>
        <dbReference type="ARBA" id="ARBA00022801"/>
    </source>
</evidence>
<dbReference type="PROSITE" id="PS50122">
    <property type="entry name" value="CHEB"/>
    <property type="match status" value="1"/>
</dbReference>
<dbReference type="PANTHER" id="PTHR42872">
    <property type="entry name" value="PROTEIN-GLUTAMATE METHYLESTERASE/PROTEIN-GLUTAMINE GLUTAMINASE"/>
    <property type="match status" value="1"/>
</dbReference>
<sequence length="344" mass="35813">MFPVGARNTTNRDLIVVGASAGGVEALRCLVAGLPPDLPAAVLAVLHLPAGGTSALASILDRAGALPVRPAENDVPLKPGTVAVAVPDHHLLVENGRTLLTNGPTESGHRPAINALFRSAALDLNGRVTGVVLSGMLDDGAAGLAAIAAANGRTVVQSPDDALYSSMPESALRAVAADHVVTLDEMGEVLTALAAEPAEGEEHMQPDVLVELENRIARGNDMLTRRDHAELGVPSGFVCPDCSGSLLDLGAGRYRCYVGHAWTEEALLRARGHELERALWTALRTLDEEASLARRMAERAGASPRSQPSLRGRYERAAAEAAHAADVLRSHLGTVYSTAGTSVS</sequence>
<dbReference type="Pfam" id="PF01339">
    <property type="entry name" value="CheB_methylest"/>
    <property type="match status" value="1"/>
</dbReference>
<gene>
    <name evidence="6" type="ORF">JHE00_01510</name>
</gene>
<dbReference type="EC" id="3.1.1.61" evidence="2"/>
<feature type="active site" evidence="4">
    <location>
        <position position="20"/>
    </location>
</feature>
<evidence type="ECO:0000313" key="6">
    <source>
        <dbReference type="EMBL" id="MBK1782985.1"/>
    </source>
</evidence>
<dbReference type="Proteomes" id="UP000635245">
    <property type="component" value="Unassembled WGS sequence"/>
</dbReference>
<proteinExistence type="predicted"/>
<dbReference type="CDD" id="cd16433">
    <property type="entry name" value="CheB"/>
    <property type="match status" value="1"/>
</dbReference>
<dbReference type="AlphaFoldDB" id="A0A934QMR6"/>
<organism evidence="6 7">
    <name type="scientific">Prauserella cavernicola</name>
    <dbReference type="NCBI Taxonomy" id="2800127"/>
    <lineage>
        <taxon>Bacteria</taxon>
        <taxon>Bacillati</taxon>
        <taxon>Actinomycetota</taxon>
        <taxon>Actinomycetes</taxon>
        <taxon>Pseudonocardiales</taxon>
        <taxon>Pseudonocardiaceae</taxon>
        <taxon>Prauserella</taxon>
    </lineage>
</organism>
<accession>A0A934QMR6</accession>
<feature type="active site" evidence="4">
    <location>
        <position position="139"/>
    </location>
</feature>
<comment type="caution">
    <text evidence="6">The sequence shown here is derived from an EMBL/GenBank/DDBJ whole genome shotgun (WGS) entry which is preliminary data.</text>
</comment>
<keyword evidence="7" id="KW-1185">Reference proteome</keyword>
<dbReference type="PANTHER" id="PTHR42872:SF6">
    <property type="entry name" value="PROTEIN-GLUTAMATE METHYLESTERASE_PROTEIN-GLUTAMINE GLUTAMINASE"/>
    <property type="match status" value="1"/>
</dbReference>
<dbReference type="InterPro" id="IPR035909">
    <property type="entry name" value="CheB_C"/>
</dbReference>
<dbReference type="GO" id="GO:0006935">
    <property type="term" value="P:chemotaxis"/>
    <property type="evidence" value="ECO:0007669"/>
    <property type="project" value="UniProtKB-UniRule"/>
</dbReference>
<feature type="domain" description="CheB-type methylesterase" evidence="5">
    <location>
        <begin position="8"/>
        <end position="192"/>
    </location>
</feature>
<evidence type="ECO:0000313" key="7">
    <source>
        <dbReference type="Proteomes" id="UP000635245"/>
    </source>
</evidence>
<keyword evidence="1 4" id="KW-0378">Hydrolase</keyword>